<feature type="coiled-coil region" evidence="1">
    <location>
        <begin position="391"/>
        <end position="454"/>
    </location>
</feature>
<feature type="coiled-coil region" evidence="1">
    <location>
        <begin position="181"/>
        <end position="239"/>
    </location>
</feature>
<feature type="coiled-coil region" evidence="1">
    <location>
        <begin position="674"/>
        <end position="708"/>
    </location>
</feature>
<dbReference type="Gene3D" id="3.40.50.300">
    <property type="entry name" value="P-loop containing nucleotide triphosphate hydrolases"/>
    <property type="match status" value="2"/>
</dbReference>
<proteinExistence type="predicted"/>
<organism evidence="4 5">
    <name type="scientific">Cerasibacillus terrae</name>
    <dbReference type="NCBI Taxonomy" id="2498845"/>
    <lineage>
        <taxon>Bacteria</taxon>
        <taxon>Bacillati</taxon>
        <taxon>Bacillota</taxon>
        <taxon>Bacilli</taxon>
        <taxon>Bacillales</taxon>
        <taxon>Bacillaceae</taxon>
        <taxon>Cerasibacillus</taxon>
    </lineage>
</organism>
<keyword evidence="2" id="KW-0812">Transmembrane</keyword>
<name>A0A5C8NSP4_9BACI</name>
<accession>A0A5C8NSP4</accession>
<feature type="transmembrane region" description="Helical" evidence="2">
    <location>
        <begin position="491"/>
        <end position="508"/>
    </location>
</feature>
<feature type="transmembrane region" description="Helical" evidence="2">
    <location>
        <begin position="468"/>
        <end position="485"/>
    </location>
</feature>
<gene>
    <name evidence="4" type="ORF">FHP05_09830</name>
</gene>
<dbReference type="SUPFAM" id="SSF52540">
    <property type="entry name" value="P-loop containing nucleoside triphosphate hydrolases"/>
    <property type="match status" value="1"/>
</dbReference>
<keyword evidence="2" id="KW-0472">Membrane</keyword>
<keyword evidence="5" id="KW-1185">Reference proteome</keyword>
<dbReference type="InterPro" id="IPR038734">
    <property type="entry name" value="YhaN_AAA"/>
</dbReference>
<dbReference type="RefSeq" id="WP_147667587.1">
    <property type="nucleotide sequence ID" value="NZ_VDUW01000006.1"/>
</dbReference>
<protein>
    <recommendedName>
        <fullName evidence="3">YhaN AAA domain-containing protein</fullName>
    </recommendedName>
</protein>
<dbReference type="Proteomes" id="UP000321574">
    <property type="component" value="Unassembled WGS sequence"/>
</dbReference>
<feature type="domain" description="YhaN AAA" evidence="3">
    <location>
        <begin position="1"/>
        <end position="199"/>
    </location>
</feature>
<evidence type="ECO:0000313" key="5">
    <source>
        <dbReference type="Proteomes" id="UP000321574"/>
    </source>
</evidence>
<sequence>MKIKQAFIYGFGKWVDYSLDFTDNNFVCIHGRNESGKSTIQKFILFMLFGLYPKERAFYRPKTSSKMGGRLTIIDQEIGEIIIERLDNVQNGKAICYTKEGEHDEEWLNTYLQGMTAKTYQSIFSFSALDLLSIHNIHEENINEILLSIGLTGSTHIHTVDKKLEQEMNDLFKPYGTKPKINQQLTLLKQLAAKRMEAEKEINQYREQKEALEQTKKEIIDLQHTLQKEKEKLLLIERKQQALPFVHPYKQAKEGLKGLRQHIPFPEDGLNRFQNLKEKIIPLQSELSIYKKNKQELKKKIDQLQSEQKKMSLINEMKLLLGKTSQYDYLLQEINDLQEIIQEQHVRLETEISYLNLSISKEDLFTLTFPFQTEKAWATIKETFEKITAERNQLLLEKQAITKNIKQLEQEKEQLKRTSLTKEERVYLEQKLQRDQETALLKQMEKEYGKQQQKLQYQKKHLKRKSRFAISLSLCFALISGIIALISHSFIFITGAIVGAVIAIFFWVSGKNSVSNLEEIFTWSENPSEPPLTKEKRQEIGYRLTQDDENQLRLTNLQERLNTLNIKYQLLQEQYTNWKIKEQQLDKQIGKEQETYPFLMEVKVEDWPTLYHSIKRLIGEASEIEKTEEKRKKKEKEKQYFEKNVRELGFKMNQAENETVSNAITFFEKIVEQYEKNQTDLENHHHTMKEMEKQIHHLQEHILHYEEEQRKLFNLADVQDEDEFYKCAKEKENKQEFESTIQQIHTQFVTIFSKTEWELFLLENKTEQGLLVCQQEQKETILVIEQKLNEKRQAVATYQAQLEKIESSESYSKLIHRLQMEKEQLSVLSKRWSILKTAQAMLRETKQLYKEKYLQDVLEQATNYFSYITDHKYQRIIAPTDKQPFLVETSQRIKFSVHELSQGTIDQLYVSLRLAIGEVMGEKHQLPFIIDDAFVHFDSTRLNRILPILTSISKKKQIIFFTCKQEILENIASENKVDLLNVVRVTP</sequence>
<dbReference type="PANTHER" id="PTHR41259:SF1">
    <property type="entry name" value="DOUBLE-STRAND BREAK REPAIR RAD50 ATPASE, PUTATIVE-RELATED"/>
    <property type="match status" value="1"/>
</dbReference>
<comment type="caution">
    <text evidence="4">The sequence shown here is derived from an EMBL/GenBank/DDBJ whole genome shotgun (WGS) entry which is preliminary data.</text>
</comment>
<keyword evidence="1" id="KW-0175">Coiled coil</keyword>
<dbReference type="OrthoDB" id="9764467at2"/>
<evidence type="ECO:0000256" key="1">
    <source>
        <dbReference type="SAM" id="Coils"/>
    </source>
</evidence>
<dbReference type="PANTHER" id="PTHR41259">
    <property type="entry name" value="DOUBLE-STRAND BREAK REPAIR RAD50 ATPASE, PUTATIVE-RELATED"/>
    <property type="match status" value="1"/>
</dbReference>
<feature type="coiled-coil region" evidence="1">
    <location>
        <begin position="287"/>
        <end position="351"/>
    </location>
</feature>
<dbReference type="Pfam" id="PF13514">
    <property type="entry name" value="AAA_27"/>
    <property type="match status" value="1"/>
</dbReference>
<keyword evidence="2" id="KW-1133">Transmembrane helix</keyword>
<evidence type="ECO:0000313" key="4">
    <source>
        <dbReference type="EMBL" id="TXL63981.1"/>
    </source>
</evidence>
<evidence type="ECO:0000256" key="2">
    <source>
        <dbReference type="SAM" id="Phobius"/>
    </source>
</evidence>
<feature type="coiled-coil region" evidence="1">
    <location>
        <begin position="554"/>
        <end position="588"/>
    </location>
</feature>
<reference evidence="4 5" key="1">
    <citation type="submission" date="2019-06" db="EMBL/GenBank/DDBJ databases">
        <title>Cerasibacillus sp. nov., isolated from maize field.</title>
        <authorList>
            <person name="Lin S.-Y."/>
            <person name="Tsai C.-F."/>
            <person name="Young C.-C."/>
        </authorList>
    </citation>
    <scope>NUCLEOTIDE SEQUENCE [LARGE SCALE GENOMIC DNA]</scope>
    <source>
        <strain evidence="4 5">CC-CFT480</strain>
    </source>
</reference>
<dbReference type="InterPro" id="IPR027417">
    <property type="entry name" value="P-loop_NTPase"/>
</dbReference>
<feature type="coiled-coil region" evidence="1">
    <location>
        <begin position="617"/>
        <end position="644"/>
    </location>
</feature>
<dbReference type="AlphaFoldDB" id="A0A5C8NSP4"/>
<evidence type="ECO:0000259" key="3">
    <source>
        <dbReference type="Pfam" id="PF13514"/>
    </source>
</evidence>
<dbReference type="EMBL" id="VDUW01000006">
    <property type="protein sequence ID" value="TXL63981.1"/>
    <property type="molecule type" value="Genomic_DNA"/>
</dbReference>